<organism evidence="6 7">
    <name type="scientific">Janibacter terrae</name>
    <dbReference type="NCBI Taxonomy" id="103817"/>
    <lineage>
        <taxon>Bacteria</taxon>
        <taxon>Bacillati</taxon>
        <taxon>Actinomycetota</taxon>
        <taxon>Actinomycetes</taxon>
        <taxon>Micrococcales</taxon>
        <taxon>Intrasporangiaceae</taxon>
        <taxon>Janibacter</taxon>
    </lineage>
</organism>
<evidence type="ECO:0000256" key="3">
    <source>
        <dbReference type="ARBA" id="ARBA00023163"/>
    </source>
</evidence>
<keyword evidence="7" id="KW-1185">Reference proteome</keyword>
<reference evidence="6 7" key="1">
    <citation type="submission" date="2022-09" db="EMBL/GenBank/DDBJ databases">
        <title>Complete genome sequence of Janibacter terrae strain COS04-44, PCL-degrading bacteria isolated from oil spilled coast.</title>
        <authorList>
            <person name="Park H."/>
            <person name="Kim J.Y."/>
            <person name="An S.H."/>
            <person name="Lee C.M."/>
            <person name="Weon H.-Y."/>
        </authorList>
    </citation>
    <scope>NUCLEOTIDE SEQUENCE [LARGE SCALE GENOMIC DNA]</scope>
    <source>
        <strain evidence="6 7">COS04-44</strain>
    </source>
</reference>
<evidence type="ECO:0000259" key="5">
    <source>
        <dbReference type="PROSITE" id="PS50977"/>
    </source>
</evidence>
<dbReference type="PROSITE" id="PS50977">
    <property type="entry name" value="HTH_TETR_2"/>
    <property type="match status" value="1"/>
</dbReference>
<dbReference type="SUPFAM" id="SSF46689">
    <property type="entry name" value="Homeodomain-like"/>
    <property type="match status" value="1"/>
</dbReference>
<dbReference type="InterPro" id="IPR050109">
    <property type="entry name" value="HTH-type_TetR-like_transc_reg"/>
</dbReference>
<gene>
    <name evidence="6" type="ORF">N5P18_06720</name>
</gene>
<dbReference type="InterPro" id="IPR001647">
    <property type="entry name" value="HTH_TetR"/>
</dbReference>
<evidence type="ECO:0000313" key="7">
    <source>
        <dbReference type="Proteomes" id="UP001381003"/>
    </source>
</evidence>
<dbReference type="Proteomes" id="UP001381003">
    <property type="component" value="Chromosome"/>
</dbReference>
<accession>A0ABZ2FIK2</accession>
<dbReference type="PRINTS" id="PR00455">
    <property type="entry name" value="HTHTETR"/>
</dbReference>
<protein>
    <submittedName>
        <fullName evidence="6">TetR/AcrR family transcriptional regulator</fullName>
    </submittedName>
</protein>
<evidence type="ECO:0000313" key="6">
    <source>
        <dbReference type="EMBL" id="WWF06555.1"/>
    </source>
</evidence>
<proteinExistence type="predicted"/>
<dbReference type="Gene3D" id="1.10.357.10">
    <property type="entry name" value="Tetracycline Repressor, domain 2"/>
    <property type="match status" value="1"/>
</dbReference>
<dbReference type="PANTHER" id="PTHR30055">
    <property type="entry name" value="HTH-TYPE TRANSCRIPTIONAL REGULATOR RUTR"/>
    <property type="match status" value="1"/>
</dbReference>
<feature type="domain" description="HTH tetR-type" evidence="5">
    <location>
        <begin position="13"/>
        <end position="73"/>
    </location>
</feature>
<evidence type="ECO:0000256" key="2">
    <source>
        <dbReference type="ARBA" id="ARBA00023125"/>
    </source>
</evidence>
<evidence type="ECO:0000256" key="1">
    <source>
        <dbReference type="ARBA" id="ARBA00023015"/>
    </source>
</evidence>
<dbReference type="RefSeq" id="WP_068327613.1">
    <property type="nucleotide sequence ID" value="NZ_CP104874.1"/>
</dbReference>
<name>A0ABZ2FIK2_9MICO</name>
<feature type="DNA-binding region" description="H-T-H motif" evidence="4">
    <location>
        <begin position="36"/>
        <end position="55"/>
    </location>
</feature>
<dbReference type="PANTHER" id="PTHR30055:SF234">
    <property type="entry name" value="HTH-TYPE TRANSCRIPTIONAL REGULATOR BETI"/>
    <property type="match status" value="1"/>
</dbReference>
<keyword evidence="1" id="KW-0805">Transcription regulation</keyword>
<dbReference type="Pfam" id="PF00440">
    <property type="entry name" value="TetR_N"/>
    <property type="match status" value="1"/>
</dbReference>
<evidence type="ECO:0000256" key="4">
    <source>
        <dbReference type="PROSITE-ProRule" id="PRU00335"/>
    </source>
</evidence>
<keyword evidence="2 4" id="KW-0238">DNA-binding</keyword>
<sequence>MPRKTDRVHKQGEESKESILRATLEIAATSGYDGTTVAKVVERTGLPASSIYWHFGNKDQLLAATLEYSYRQWRPTAPTWVERAEPEDLRERVEQRFQRAAQSLVDTPQFWQLGLLLTLQKRVKQPEARARYLDVRRDTEDAMARWWTEVLLPEAFPDESARLAAAQRVARTHMVLMDGLFVHVRSSSPKDVRRLTSLLAMGWSAHLRELGWAR</sequence>
<keyword evidence="3" id="KW-0804">Transcription</keyword>
<dbReference type="EMBL" id="CP104874">
    <property type="protein sequence ID" value="WWF06555.1"/>
    <property type="molecule type" value="Genomic_DNA"/>
</dbReference>
<dbReference type="InterPro" id="IPR009057">
    <property type="entry name" value="Homeodomain-like_sf"/>
</dbReference>